<dbReference type="Proteomes" id="UP000216339">
    <property type="component" value="Unassembled WGS sequence"/>
</dbReference>
<protein>
    <recommendedName>
        <fullName evidence="3">T4 beta protein</fullName>
    </recommendedName>
</protein>
<keyword evidence="2" id="KW-1185">Reference proteome</keyword>
<proteinExistence type="predicted"/>
<dbReference type="RefSeq" id="WP_095511676.1">
    <property type="nucleotide sequence ID" value="NZ_MQWD01000001.1"/>
</dbReference>
<evidence type="ECO:0000313" key="2">
    <source>
        <dbReference type="Proteomes" id="UP000216339"/>
    </source>
</evidence>
<dbReference type="InterPro" id="IPR025683">
    <property type="entry name" value="Protein_beta"/>
</dbReference>
<evidence type="ECO:0008006" key="3">
    <source>
        <dbReference type="Google" id="ProtNLM"/>
    </source>
</evidence>
<gene>
    <name evidence="1" type="ORF">BSZ37_16945</name>
</gene>
<sequence>MFTPLTASDYAPAIKGKTGELSALAGLAEDGQASHVVPIIELPPPGDRGERAADRVEYFGKVGERIGPVAGRLNGYFLDGRLVTDTLDAESARALVSHLPEDLLPTVVFSSSVPPEGDLFADVGSDGAAVRLRDEDFDGAVDRLVRATAERAGGSHRLDIILDLGTVSPDELRREARAVRSLVSDIPLLDEARSFVLLGGAYPQPLSLDSGQRGRFPRADWILYNAVRGSLPRLPTFGDYGVTGREIPEMKNPRVAPKLVYTTGESWYVGKESKQKGSPETYGRIRKIAADVVALPDYRGKEFSPGDLRIWEYANPEWTENDTTGNATEWIQVAFSHHARLVQEQLSSA</sequence>
<accession>A0A271J3B1</accession>
<evidence type="ECO:0000313" key="1">
    <source>
        <dbReference type="EMBL" id="PAP78006.1"/>
    </source>
</evidence>
<comment type="caution">
    <text evidence="1">The sequence shown here is derived from an EMBL/GenBank/DDBJ whole genome shotgun (WGS) entry which is preliminary data.</text>
</comment>
<reference evidence="1 2" key="1">
    <citation type="submission" date="2016-11" db="EMBL/GenBank/DDBJ databases">
        <title>Study of marine rhodopsin-containing bacteria.</title>
        <authorList>
            <person name="Yoshizawa S."/>
            <person name="Kumagai Y."/>
            <person name="Kogure K."/>
        </authorList>
    </citation>
    <scope>NUCLEOTIDE SEQUENCE [LARGE SCALE GENOMIC DNA]</scope>
    <source>
        <strain evidence="1 2">SAORIC-28</strain>
    </source>
</reference>
<dbReference type="Pfam" id="PF14350">
    <property type="entry name" value="Beta_protein"/>
    <property type="match status" value="1"/>
</dbReference>
<organism evidence="1 2">
    <name type="scientific">Rubrivirga marina</name>
    <dbReference type="NCBI Taxonomy" id="1196024"/>
    <lineage>
        <taxon>Bacteria</taxon>
        <taxon>Pseudomonadati</taxon>
        <taxon>Rhodothermota</taxon>
        <taxon>Rhodothermia</taxon>
        <taxon>Rhodothermales</taxon>
        <taxon>Rubricoccaceae</taxon>
        <taxon>Rubrivirga</taxon>
    </lineage>
</organism>
<dbReference type="EMBL" id="MQWD01000001">
    <property type="protein sequence ID" value="PAP78006.1"/>
    <property type="molecule type" value="Genomic_DNA"/>
</dbReference>
<name>A0A271J3B1_9BACT</name>
<dbReference type="AlphaFoldDB" id="A0A271J3B1"/>
<dbReference type="OrthoDB" id="1492299at2"/>